<dbReference type="InterPro" id="IPR008271">
    <property type="entry name" value="Ser/Thr_kinase_AS"/>
</dbReference>
<evidence type="ECO:0000256" key="6">
    <source>
        <dbReference type="ARBA" id="ARBA00022741"/>
    </source>
</evidence>
<evidence type="ECO:0000256" key="9">
    <source>
        <dbReference type="ARBA" id="ARBA00022840"/>
    </source>
</evidence>
<evidence type="ECO:0000256" key="10">
    <source>
        <dbReference type="PROSITE-ProRule" id="PRU10141"/>
    </source>
</evidence>
<dbReference type="PROSITE" id="PS50146">
    <property type="entry name" value="DAGK"/>
    <property type="match status" value="1"/>
</dbReference>
<dbReference type="Proteomes" id="UP000825729">
    <property type="component" value="Unassembled WGS sequence"/>
</dbReference>
<comment type="pathway">
    <text evidence="2">Protein modification; protein ubiquitination.</text>
</comment>
<dbReference type="EC" id="2.3.2.27" evidence="3"/>
<dbReference type="PROSITE" id="PS50011">
    <property type="entry name" value="PROTEIN_KINASE_DOM"/>
    <property type="match status" value="1"/>
</dbReference>
<accession>A0AAV7EUL2</accession>
<reference evidence="16 17" key="1">
    <citation type="submission" date="2021-07" db="EMBL/GenBank/DDBJ databases">
        <title>The Aristolochia fimbriata genome: insights into angiosperm evolution, floral development and chemical biosynthesis.</title>
        <authorList>
            <person name="Jiao Y."/>
        </authorList>
    </citation>
    <scope>NUCLEOTIDE SEQUENCE [LARGE SCALE GENOMIC DNA]</scope>
    <source>
        <strain evidence="16">IBCAS-2021</strain>
        <tissue evidence="16">Leaf</tissue>
    </source>
</reference>
<dbReference type="Gene3D" id="2.60.200.40">
    <property type="match status" value="1"/>
</dbReference>
<keyword evidence="8" id="KW-0833">Ubl conjugation pathway</keyword>
<evidence type="ECO:0000256" key="4">
    <source>
        <dbReference type="ARBA" id="ARBA00022527"/>
    </source>
</evidence>
<dbReference type="InterPro" id="IPR011009">
    <property type="entry name" value="Kinase-like_dom_sf"/>
</dbReference>
<dbReference type="InterPro" id="IPR017441">
    <property type="entry name" value="Protein_kinase_ATP_BS"/>
</dbReference>
<evidence type="ECO:0000256" key="11">
    <source>
        <dbReference type="SAM" id="Coils"/>
    </source>
</evidence>
<dbReference type="Pfam" id="PF00781">
    <property type="entry name" value="DAGK_cat"/>
    <property type="match status" value="1"/>
</dbReference>
<evidence type="ECO:0000256" key="8">
    <source>
        <dbReference type="ARBA" id="ARBA00022786"/>
    </source>
</evidence>
<name>A0AAV7EUL2_ARIFI</name>
<evidence type="ECO:0000259" key="14">
    <source>
        <dbReference type="PROSITE" id="PS50146"/>
    </source>
</evidence>
<dbReference type="PANTHER" id="PTHR45647">
    <property type="entry name" value="OS02G0152300 PROTEIN"/>
    <property type="match status" value="1"/>
</dbReference>
<dbReference type="SUPFAM" id="SSF52402">
    <property type="entry name" value="Adenine nucleotide alpha hydrolases-like"/>
    <property type="match status" value="1"/>
</dbReference>
<dbReference type="Gene3D" id="1.10.510.10">
    <property type="entry name" value="Transferase(Phosphotransferase) domain 1"/>
    <property type="match status" value="1"/>
</dbReference>
<dbReference type="Pfam" id="PF19280">
    <property type="entry name" value="CERK_C"/>
    <property type="match status" value="1"/>
</dbReference>
<dbReference type="InterPro" id="IPR003613">
    <property type="entry name" value="Ubox_domain"/>
</dbReference>
<feature type="region of interest" description="Disordered" evidence="12">
    <location>
        <begin position="974"/>
        <end position="1023"/>
    </location>
</feature>
<feature type="domain" description="DAGKc" evidence="14">
    <location>
        <begin position="152"/>
        <end position="368"/>
    </location>
</feature>
<feature type="binding site" evidence="10">
    <location>
        <position position="1185"/>
    </location>
    <ligand>
        <name>ATP</name>
        <dbReference type="ChEBI" id="CHEBI:30616"/>
    </ligand>
</feature>
<dbReference type="SUPFAM" id="SSF57850">
    <property type="entry name" value="RING/U-box"/>
    <property type="match status" value="1"/>
</dbReference>
<feature type="compositionally biased region" description="Polar residues" evidence="12">
    <location>
        <begin position="974"/>
        <end position="1005"/>
    </location>
</feature>
<keyword evidence="9 10" id="KW-0067">ATP-binding</keyword>
<keyword evidence="4" id="KW-0723">Serine/threonine-protein kinase</keyword>
<keyword evidence="6 10" id="KW-0547">Nucleotide-binding</keyword>
<feature type="domain" description="Protein kinase" evidence="13">
    <location>
        <begin position="1158"/>
        <end position="1421"/>
    </location>
</feature>
<dbReference type="Gene3D" id="3.40.50.620">
    <property type="entry name" value="HUPs"/>
    <property type="match status" value="1"/>
</dbReference>
<dbReference type="GO" id="GO:0061630">
    <property type="term" value="F:ubiquitin protein ligase activity"/>
    <property type="evidence" value="ECO:0007669"/>
    <property type="project" value="UniProtKB-EC"/>
</dbReference>
<sequence length="1514" mass="168489">MAGNGDRSDDDRGDKPVPRTMSATFHLDHVGEVVVLMDSDSLSWKSVRAEGSKDCLGFASFVMTEVSFSNIYATDFINWGTIHEPIIPNSRAHFLSRGSKVMMYRFAVHGFQKSKAQNSPWVPVVYIFGNSDVETCLLWTERINASLSLQPGRPKNLLVFVHPLSGKGKGLRTWEGVAPIFCSAKVRTKVVVTERAGHAFDMMSSITFSELKSYDGVIAVGGDGFFNEILNGFLLSRHNAPYPPAPVEFKNSFGNTNNCPGEGVCNSSSSTFGPSLDQGQDQEPLLHIPEAMDSVHKDFRAKDGSCNQDRDATFSIPHEWFRFGIIPAGSTDAIVICTTGTRDAATSALQIILGKRRHLDIAQVVRWKTTPSSTDAPSVRYAASFVGYGFYGDVIIESEKYRWMGPKRYDYAGTKVFLKHKSYEAEVAYVDVETVNPPAGKASTAGGTRQWWRLPKAQDRVTCSVKCPVCDAKTNSCSDTGDLKWLQCKGRFLSVGAAVISCRNERSPDGLVADAHLGDGFMHLILVKDCPHPLFLWHLTQLARKGGHPLNLDFVEHHKTTAFTFSSASNESTWNLDGESFPACQLSAQVFRVSSYQNVFWVMFWHFCMANWPFLIKEFGVRPLGIHLKNLPAEPTRSSTFVSLSDDGISLKELSGMEVHLRFNVLSSMVDLAWRRLLMKQFVAAFGFLTYKISTRCCLKSWRGILTMEIYSVVEEDVSSILSVAVAVNGSRNSKFALKWALDKFVPEGRILFKILHVRPKITSVPTPMGNFIPISSVRDEVAAAYRKEVEWQTNSMLLPFKQMCTQRQVEAEAVVIEANDVAAAISDEVINFSITTLVIGAPSHNIFTRKFRGREIASRISECIPHFCTLYVISKGKLCSVKPSTSDVNDNNNDERHDTSHSSGSESNFTLTTQTEESEASTSTNGSFVRSSSLPMQRYQALLAINQAIISRKPKPVNPLHHRHLSLPSEVDVTSSDASCSDQQYDGSVASSFKSTQTDNPSYYSGQTSTSDTPTDSSVGGSKVNLDVEIEKLRIELRHVRGMYAMAKNETAEASQQLDELGRRQMEEKMRLWELSIQEQKARELARQEKERTEAAKREADFLKECAESEALERKEAETRSAREAKENQKLERSLISIDQNYKNFSWEEIVSSTSSFSDALKIGMGAYGMVYKCNLGHAAAAVKVLHSSTGHTSRQFQQELEVLSRIRHPHLLVLYGACPNHGCLVYEFMENGSLEDRLLKKNNTLPIPWYHRFRIAWEVASALAFLHNSKPKSIVHRDLKPSNILLDRNFVSKIGDVGLSTLLPTEDVSLSTIYKDTAPVGTLCYIDPEYQRSGLVSPKSDLYAYGIVILQLLTAKPPMGLAHFVESAVEEHKLGHILDSEAGSWPLELAQELAILGLCCTELRGSDRPDLETQVLPVLERLKELAGRGRDLGPAVQPIPPSHFICPILQDVMNDPCVSADGYTYDRAAIEIWLNMNDISPMTNAPLSHKHLVPNYSLLSAIMQWKSKNQQV</sequence>
<evidence type="ECO:0000313" key="17">
    <source>
        <dbReference type="Proteomes" id="UP000825729"/>
    </source>
</evidence>
<dbReference type="SMART" id="SM00220">
    <property type="entry name" value="S_TKc"/>
    <property type="match status" value="1"/>
</dbReference>
<keyword evidence="17" id="KW-1185">Reference proteome</keyword>
<keyword evidence="7" id="KW-0418">Kinase</keyword>
<dbReference type="InterPro" id="IPR000719">
    <property type="entry name" value="Prot_kinase_dom"/>
</dbReference>
<dbReference type="PROSITE" id="PS00108">
    <property type="entry name" value="PROTEIN_KINASE_ST"/>
    <property type="match status" value="1"/>
</dbReference>
<evidence type="ECO:0000256" key="12">
    <source>
        <dbReference type="SAM" id="MobiDB-lite"/>
    </source>
</evidence>
<feature type="domain" description="U-box" evidence="15">
    <location>
        <begin position="1441"/>
        <end position="1514"/>
    </location>
</feature>
<dbReference type="InterPro" id="IPR017438">
    <property type="entry name" value="ATP-NAD_kinase_N"/>
</dbReference>
<dbReference type="InterPro" id="IPR016064">
    <property type="entry name" value="NAD/diacylglycerol_kinase_sf"/>
</dbReference>
<evidence type="ECO:0000313" key="16">
    <source>
        <dbReference type="EMBL" id="KAG9452209.1"/>
    </source>
</evidence>
<feature type="compositionally biased region" description="Low complexity" evidence="12">
    <location>
        <begin position="911"/>
        <end position="925"/>
    </location>
</feature>
<dbReference type="CDD" id="cd01989">
    <property type="entry name" value="USP_STK_Ubox_N"/>
    <property type="match status" value="1"/>
</dbReference>
<evidence type="ECO:0000256" key="5">
    <source>
        <dbReference type="ARBA" id="ARBA00022679"/>
    </source>
</evidence>
<organism evidence="16 17">
    <name type="scientific">Aristolochia fimbriata</name>
    <name type="common">White veined hardy Dutchman's pipe vine</name>
    <dbReference type="NCBI Taxonomy" id="158543"/>
    <lineage>
        <taxon>Eukaryota</taxon>
        <taxon>Viridiplantae</taxon>
        <taxon>Streptophyta</taxon>
        <taxon>Embryophyta</taxon>
        <taxon>Tracheophyta</taxon>
        <taxon>Spermatophyta</taxon>
        <taxon>Magnoliopsida</taxon>
        <taxon>Magnoliidae</taxon>
        <taxon>Piperales</taxon>
        <taxon>Aristolochiaceae</taxon>
        <taxon>Aristolochia</taxon>
    </lineage>
</organism>
<evidence type="ECO:0000259" key="15">
    <source>
        <dbReference type="PROSITE" id="PS51698"/>
    </source>
</evidence>
<dbReference type="PROSITE" id="PS51698">
    <property type="entry name" value="U_BOX"/>
    <property type="match status" value="1"/>
</dbReference>
<evidence type="ECO:0000256" key="7">
    <source>
        <dbReference type="ARBA" id="ARBA00022777"/>
    </source>
</evidence>
<dbReference type="GO" id="GO:0005524">
    <property type="term" value="F:ATP binding"/>
    <property type="evidence" value="ECO:0007669"/>
    <property type="project" value="UniProtKB-UniRule"/>
</dbReference>
<dbReference type="EMBL" id="JAINDJ010000003">
    <property type="protein sequence ID" value="KAG9452209.1"/>
    <property type="molecule type" value="Genomic_DNA"/>
</dbReference>
<dbReference type="SUPFAM" id="SSF111331">
    <property type="entry name" value="NAD kinase/diacylglycerol kinase-like"/>
    <property type="match status" value="1"/>
</dbReference>
<feature type="coiled-coil region" evidence="11">
    <location>
        <begin position="1031"/>
        <end position="1135"/>
    </location>
</feature>
<dbReference type="InterPro" id="IPR051348">
    <property type="entry name" value="U-box_ubiquitin_ligases"/>
</dbReference>
<dbReference type="Gene3D" id="3.30.200.20">
    <property type="entry name" value="Phosphorylase Kinase, domain 1"/>
    <property type="match status" value="1"/>
</dbReference>
<dbReference type="GO" id="GO:0004672">
    <property type="term" value="F:protein kinase activity"/>
    <property type="evidence" value="ECO:0007669"/>
    <property type="project" value="InterPro"/>
</dbReference>
<keyword evidence="11" id="KW-0175">Coiled coil</keyword>
<dbReference type="Gene3D" id="3.30.40.10">
    <property type="entry name" value="Zinc/RING finger domain, C3HC4 (zinc finger)"/>
    <property type="match status" value="1"/>
</dbReference>
<evidence type="ECO:0000256" key="1">
    <source>
        <dbReference type="ARBA" id="ARBA00000900"/>
    </source>
</evidence>
<comment type="caution">
    <text evidence="16">The sequence shown here is derived from an EMBL/GenBank/DDBJ whole genome shotgun (WGS) entry which is preliminary data.</text>
</comment>
<evidence type="ECO:0000256" key="3">
    <source>
        <dbReference type="ARBA" id="ARBA00012483"/>
    </source>
</evidence>
<comment type="catalytic activity">
    <reaction evidence="1">
        <text>S-ubiquitinyl-[E2 ubiquitin-conjugating enzyme]-L-cysteine + [acceptor protein]-L-lysine = [E2 ubiquitin-conjugating enzyme]-L-cysteine + N(6)-ubiquitinyl-[acceptor protein]-L-lysine.</text>
        <dbReference type="EC" id="2.3.2.27"/>
    </reaction>
</comment>
<dbReference type="Pfam" id="PF07714">
    <property type="entry name" value="PK_Tyr_Ser-Thr"/>
    <property type="match status" value="1"/>
</dbReference>
<dbReference type="InterPro" id="IPR001245">
    <property type="entry name" value="Ser-Thr/Tyr_kinase_cat_dom"/>
</dbReference>
<dbReference type="PANTHER" id="PTHR45647:SF15">
    <property type="entry name" value="U-BOX DOMAIN-CONTAINING PROTEIN 35"/>
    <property type="match status" value="1"/>
</dbReference>
<dbReference type="InterPro" id="IPR001206">
    <property type="entry name" value="Diacylglycerol_kinase_cat_dom"/>
</dbReference>
<feature type="compositionally biased region" description="Low complexity" evidence="12">
    <location>
        <begin position="1006"/>
        <end position="1023"/>
    </location>
</feature>
<dbReference type="Gene3D" id="3.40.50.10330">
    <property type="entry name" value="Probable inorganic polyphosphate/atp-NAD kinase, domain 1"/>
    <property type="match status" value="1"/>
</dbReference>
<dbReference type="SMART" id="SM00504">
    <property type="entry name" value="Ubox"/>
    <property type="match status" value="1"/>
</dbReference>
<proteinExistence type="predicted"/>
<protein>
    <recommendedName>
        <fullName evidence="3">RING-type E3 ubiquitin transferase</fullName>
        <ecNumber evidence="3">2.3.2.27</ecNumber>
    </recommendedName>
</protein>
<dbReference type="InterPro" id="IPR045363">
    <property type="entry name" value="CERK_C"/>
</dbReference>
<dbReference type="InterPro" id="IPR014729">
    <property type="entry name" value="Rossmann-like_a/b/a_fold"/>
</dbReference>
<keyword evidence="5" id="KW-0808">Transferase</keyword>
<dbReference type="SUPFAM" id="SSF56112">
    <property type="entry name" value="Protein kinase-like (PK-like)"/>
    <property type="match status" value="1"/>
</dbReference>
<dbReference type="Pfam" id="PF04564">
    <property type="entry name" value="U-box"/>
    <property type="match status" value="1"/>
</dbReference>
<evidence type="ECO:0000256" key="2">
    <source>
        <dbReference type="ARBA" id="ARBA00004906"/>
    </source>
</evidence>
<dbReference type="PROSITE" id="PS00107">
    <property type="entry name" value="PROTEIN_KINASE_ATP"/>
    <property type="match status" value="1"/>
</dbReference>
<dbReference type="CDD" id="cd16655">
    <property type="entry name" value="RING-Ubox_WDSUB1-like"/>
    <property type="match status" value="1"/>
</dbReference>
<dbReference type="GO" id="GO:0016567">
    <property type="term" value="P:protein ubiquitination"/>
    <property type="evidence" value="ECO:0007669"/>
    <property type="project" value="InterPro"/>
</dbReference>
<dbReference type="InterPro" id="IPR013083">
    <property type="entry name" value="Znf_RING/FYVE/PHD"/>
</dbReference>
<feature type="region of interest" description="Disordered" evidence="12">
    <location>
        <begin position="884"/>
        <end position="931"/>
    </location>
</feature>
<evidence type="ECO:0000259" key="13">
    <source>
        <dbReference type="PROSITE" id="PS50011"/>
    </source>
</evidence>
<gene>
    <name evidence="16" type="ORF">H6P81_005113</name>
</gene>